<dbReference type="PANTHER" id="PTHR23245:SF36">
    <property type="entry name" value="TRNA (GUANINE(37)-N1)-METHYLTRANSFERASE"/>
    <property type="match status" value="1"/>
</dbReference>
<evidence type="ECO:0000256" key="1">
    <source>
        <dbReference type="ARBA" id="ARBA00022490"/>
    </source>
</evidence>
<evidence type="ECO:0000256" key="4">
    <source>
        <dbReference type="ARBA" id="ARBA00022691"/>
    </source>
</evidence>
<accession>A0A915JQ92</accession>
<evidence type="ECO:0000256" key="5">
    <source>
        <dbReference type="ARBA" id="ARBA00022694"/>
    </source>
</evidence>
<dbReference type="SUPFAM" id="SSF53335">
    <property type="entry name" value="S-adenosyl-L-methionine-dependent methyltransferases"/>
    <property type="match status" value="1"/>
</dbReference>
<dbReference type="Gene3D" id="3.30.300.110">
    <property type="entry name" value="Met-10+ protein-like domains"/>
    <property type="match status" value="1"/>
</dbReference>
<dbReference type="WBParaSite" id="nRc.2.0.1.t28380-RA">
    <property type="protein sequence ID" value="nRc.2.0.1.t28380-RA"/>
    <property type="gene ID" value="nRc.2.0.1.g28380"/>
</dbReference>
<proteinExistence type="predicted"/>
<dbReference type="Proteomes" id="UP000887565">
    <property type="component" value="Unplaced"/>
</dbReference>
<protein>
    <submittedName>
        <fullName evidence="8">tRNA wybutosine-synthesizing protein 2 homolog</fullName>
    </submittedName>
</protein>
<evidence type="ECO:0000256" key="2">
    <source>
        <dbReference type="ARBA" id="ARBA00022603"/>
    </source>
</evidence>
<evidence type="ECO:0000313" key="8">
    <source>
        <dbReference type="WBParaSite" id="nRc.2.0.1.t28380-RA"/>
    </source>
</evidence>
<dbReference type="GO" id="GO:0002939">
    <property type="term" value="P:tRNA N1-guanine methylation"/>
    <property type="evidence" value="ECO:0007669"/>
    <property type="project" value="TreeGrafter"/>
</dbReference>
<name>A0A915JQ92_ROMCU</name>
<sequence length="378" mass="43428">MDASKIYFQKYNKKRYSSHASPSLDKRTFNFTVETDCVAVDKPCDVGVIMPLLKPFLFRLPNLNPLILIDSLRLEESHTSLAKLIEHVTVDAKVYPSKEFLCTSAQVLLDKIPKCQTVVNKNENVNGLHRNLNFELLAGKEQYVTKVKENGLIFELDYSKVFFNPRLGTERERFLDFLQPGDLIYDVFAGVGPFSIQAAVLKRCRVLANDINPDCTRYLERNKKLNRADNVQVYTMDGEKFMTEIAAEDLAKQLSLNAVPKACHFIMNLPAKATEFLKFFLDVLSGVQLTERAKQNLEKIKIFVHCYYFAKKYYSNAHGERNSEDVKLEATDIIKKEFNDATSEIKDLRVDFVRSVAPSKHMMRATFSINRDILCRHK</sequence>
<dbReference type="CDD" id="cd02440">
    <property type="entry name" value="AdoMet_MTases"/>
    <property type="match status" value="1"/>
</dbReference>
<keyword evidence="2" id="KW-0489">Methyltransferase</keyword>
<keyword evidence="5" id="KW-0819">tRNA processing</keyword>
<keyword evidence="1" id="KW-0963">Cytoplasm</keyword>
<dbReference type="Pfam" id="PF02475">
    <property type="entry name" value="TRM5-TYW2_MTfase"/>
    <property type="match status" value="1"/>
</dbReference>
<dbReference type="GO" id="GO:0008175">
    <property type="term" value="F:tRNA methyltransferase activity"/>
    <property type="evidence" value="ECO:0007669"/>
    <property type="project" value="TreeGrafter"/>
</dbReference>
<reference evidence="8" key="1">
    <citation type="submission" date="2022-11" db="UniProtKB">
        <authorList>
            <consortium name="WormBaseParasite"/>
        </authorList>
    </citation>
    <scope>IDENTIFICATION</scope>
</reference>
<dbReference type="InterPro" id="IPR056743">
    <property type="entry name" value="TRM5-TYW2-like_MTfase"/>
</dbReference>
<evidence type="ECO:0000259" key="6">
    <source>
        <dbReference type="PROSITE" id="PS51684"/>
    </source>
</evidence>
<dbReference type="InterPro" id="IPR029063">
    <property type="entry name" value="SAM-dependent_MTases_sf"/>
</dbReference>
<keyword evidence="4" id="KW-0949">S-adenosyl-L-methionine</keyword>
<dbReference type="InterPro" id="IPR030382">
    <property type="entry name" value="MeTrfase_TRM5/TYW2"/>
</dbReference>
<evidence type="ECO:0000256" key="3">
    <source>
        <dbReference type="ARBA" id="ARBA00022679"/>
    </source>
</evidence>
<dbReference type="PANTHER" id="PTHR23245">
    <property type="entry name" value="TRNA METHYLTRANSFERASE"/>
    <property type="match status" value="1"/>
</dbReference>
<keyword evidence="7" id="KW-1185">Reference proteome</keyword>
<dbReference type="OMA" id="INRDILC"/>
<keyword evidence="3" id="KW-0808">Transferase</keyword>
<dbReference type="PROSITE" id="PS51684">
    <property type="entry name" value="SAM_MT_TRM5_TYW2"/>
    <property type="match status" value="1"/>
</dbReference>
<evidence type="ECO:0000313" key="7">
    <source>
        <dbReference type="Proteomes" id="UP000887565"/>
    </source>
</evidence>
<dbReference type="AlphaFoldDB" id="A0A915JQ92"/>
<dbReference type="GO" id="GO:0005737">
    <property type="term" value="C:cytoplasm"/>
    <property type="evidence" value="ECO:0007669"/>
    <property type="project" value="TreeGrafter"/>
</dbReference>
<organism evidence="7 8">
    <name type="scientific">Romanomermis culicivorax</name>
    <name type="common">Nematode worm</name>
    <dbReference type="NCBI Taxonomy" id="13658"/>
    <lineage>
        <taxon>Eukaryota</taxon>
        <taxon>Metazoa</taxon>
        <taxon>Ecdysozoa</taxon>
        <taxon>Nematoda</taxon>
        <taxon>Enoplea</taxon>
        <taxon>Dorylaimia</taxon>
        <taxon>Mermithida</taxon>
        <taxon>Mermithoidea</taxon>
        <taxon>Mermithidae</taxon>
        <taxon>Romanomermis</taxon>
    </lineage>
</organism>
<dbReference type="Gene3D" id="3.40.50.150">
    <property type="entry name" value="Vaccinia Virus protein VP39"/>
    <property type="match status" value="1"/>
</dbReference>
<feature type="domain" description="SAM-dependent methyltransferase TRM5/TYW2-type" evidence="6">
    <location>
        <begin position="79"/>
        <end position="371"/>
    </location>
</feature>